<dbReference type="InterPro" id="IPR050465">
    <property type="entry name" value="UPF0194_transport"/>
</dbReference>
<dbReference type="PANTHER" id="PTHR32347:SF14">
    <property type="entry name" value="EFFLUX SYSTEM COMPONENT YKNX-RELATED"/>
    <property type="match status" value="1"/>
</dbReference>
<dbReference type="SUPFAM" id="SSF57997">
    <property type="entry name" value="Tropomyosin"/>
    <property type="match status" value="1"/>
</dbReference>
<organism evidence="6 7">
    <name type="scientific">Gemmiger gallinarum</name>
    <dbReference type="NCBI Taxonomy" id="2779354"/>
    <lineage>
        <taxon>Bacteria</taxon>
        <taxon>Bacillati</taxon>
        <taxon>Bacillota</taxon>
        <taxon>Clostridia</taxon>
        <taxon>Eubacteriales</taxon>
        <taxon>Gemmiger</taxon>
    </lineage>
</organism>
<reference evidence="6 7" key="1">
    <citation type="submission" date="2020-10" db="EMBL/GenBank/DDBJ databases">
        <title>ChiBAC.</title>
        <authorList>
            <person name="Zenner C."/>
            <person name="Hitch T.C.A."/>
            <person name="Clavel T."/>
        </authorList>
    </citation>
    <scope>NUCLEOTIDE SEQUENCE [LARGE SCALE GENOMIC DNA]</scope>
    <source>
        <strain evidence="6 7">DSM 109015</strain>
    </source>
</reference>
<feature type="transmembrane region" description="Helical" evidence="5">
    <location>
        <begin position="54"/>
        <end position="73"/>
    </location>
</feature>
<dbReference type="Gene3D" id="1.10.287.470">
    <property type="entry name" value="Helix hairpin bin"/>
    <property type="match status" value="1"/>
</dbReference>
<evidence type="ECO:0000313" key="6">
    <source>
        <dbReference type="EMBL" id="MBE5037430.1"/>
    </source>
</evidence>
<comment type="caution">
    <text evidence="6">The sequence shown here is derived from an EMBL/GenBank/DDBJ whole genome shotgun (WGS) entry which is preliminary data.</text>
</comment>
<keyword evidence="5" id="KW-0472">Membrane</keyword>
<evidence type="ECO:0000256" key="3">
    <source>
        <dbReference type="SAM" id="Coils"/>
    </source>
</evidence>
<dbReference type="Gene3D" id="2.40.30.170">
    <property type="match status" value="1"/>
</dbReference>
<comment type="subcellular location">
    <subcellularLocation>
        <location evidence="1">Cell envelope</location>
    </subcellularLocation>
</comment>
<gene>
    <name evidence="6" type="ORF">INF35_06510</name>
</gene>
<feature type="region of interest" description="Disordered" evidence="4">
    <location>
        <begin position="677"/>
        <end position="718"/>
    </location>
</feature>
<evidence type="ECO:0000313" key="7">
    <source>
        <dbReference type="Proteomes" id="UP000768567"/>
    </source>
</evidence>
<name>A0ABR9R2R0_9FIRM</name>
<feature type="region of interest" description="Disordered" evidence="4">
    <location>
        <begin position="1"/>
        <end position="41"/>
    </location>
</feature>
<feature type="compositionally biased region" description="Gly residues" evidence="4">
    <location>
        <begin position="701"/>
        <end position="718"/>
    </location>
</feature>
<dbReference type="Proteomes" id="UP000768567">
    <property type="component" value="Unassembled WGS sequence"/>
</dbReference>
<feature type="coiled-coil region" evidence="3">
    <location>
        <begin position="393"/>
        <end position="441"/>
    </location>
</feature>
<dbReference type="Gene3D" id="2.40.50.100">
    <property type="match status" value="1"/>
</dbReference>
<evidence type="ECO:0000256" key="1">
    <source>
        <dbReference type="ARBA" id="ARBA00004196"/>
    </source>
</evidence>
<keyword evidence="7" id="KW-1185">Reference proteome</keyword>
<dbReference type="Gene3D" id="2.40.420.20">
    <property type="match status" value="1"/>
</dbReference>
<dbReference type="EMBL" id="JADCKC010000002">
    <property type="protein sequence ID" value="MBE5037430.1"/>
    <property type="molecule type" value="Genomic_DNA"/>
</dbReference>
<evidence type="ECO:0000256" key="4">
    <source>
        <dbReference type="SAM" id="MobiDB-lite"/>
    </source>
</evidence>
<dbReference type="SUPFAM" id="SSF111369">
    <property type="entry name" value="HlyD-like secretion proteins"/>
    <property type="match status" value="1"/>
</dbReference>
<feature type="compositionally biased region" description="Gly residues" evidence="4">
    <location>
        <begin position="679"/>
        <end position="688"/>
    </location>
</feature>
<keyword evidence="5" id="KW-1133">Transmembrane helix</keyword>
<protein>
    <submittedName>
        <fullName evidence="6">HlyD family efflux transporter periplasmic adaptor subunit</fullName>
    </submittedName>
</protein>
<feature type="compositionally biased region" description="Acidic residues" evidence="4">
    <location>
        <begin position="16"/>
        <end position="32"/>
    </location>
</feature>
<evidence type="ECO:0000256" key="2">
    <source>
        <dbReference type="ARBA" id="ARBA00023054"/>
    </source>
</evidence>
<dbReference type="RefSeq" id="WP_193500770.1">
    <property type="nucleotide sequence ID" value="NZ_JADCKC010000002.1"/>
</dbReference>
<proteinExistence type="predicted"/>
<evidence type="ECO:0000256" key="5">
    <source>
        <dbReference type="SAM" id="Phobius"/>
    </source>
</evidence>
<accession>A0ABR9R2R0</accession>
<keyword evidence="2 3" id="KW-0175">Coiled coil</keyword>
<feature type="coiled-coil region" evidence="3">
    <location>
        <begin position="184"/>
        <end position="225"/>
    </location>
</feature>
<dbReference type="Gene3D" id="1.20.120.330">
    <property type="entry name" value="Nucleotidyltransferases domain 2"/>
    <property type="match status" value="1"/>
</dbReference>
<sequence>MEDNEFGTVPQPVGEELPEQDWDAEYAEDTQPGEEASAPQPFKRKNWFARHKKLTVALAVVILAAAAILIRLLTRAVPASGTTYQYVRTTTLTRTSLEDSVTVTGTVASGSEASVTVADNAKTYKVATVEVEVGDTVQAGDVICTLDTSDLEKQIDSAELSYSDTLQSAQTTYDRALESYEVAVVKHDNSLIDLQENIDKADENLTKAQENLDSAKSARDSAQSTVNSCQSTVDSLQSAYNAAQGIASYVSSYDMAADALNSAAAALDSAYQSYTTAYMNYAGAADQEAAKAALQQAVSALQNAFDTYGSGTVDTTANASVSAANQRTVTGTIAPDVASINSQLSGIDVTLLVAPASTTLIDTFNAAAQALVNQESAAASGTGMTYQQVVDTYTQAQSQLSAAKTALTQAETAVTTAETQVESAETQVESAHDAYDNEKNSTTLTTAWQQVEDAETRLEQAKRTPDTLQTLRDTLEDCTLTATMSGTITELNATVGSACTGTVATIQNTDGLTVEVTISADDVADVKTGMECNITSDSTGDSVIKGTLSQIDPVANEQGTFGAKVTVDTADSGLLIGIQAQAEILKSVTDNVFVVPIDAVGTAEDGSSFVYRKTGGEGVDMTFEQVTVTTGDANDYYVEISGDDLAEGDVIRATADLTEGIETGTVDADSQIMVALSGMDGGPAGQAPGGDMPSGEMPSGGDRGGAAAGGQGGPGGGM</sequence>
<keyword evidence="5" id="KW-0812">Transmembrane</keyword>
<dbReference type="PANTHER" id="PTHR32347">
    <property type="entry name" value="EFFLUX SYSTEM COMPONENT YKNX-RELATED"/>
    <property type="match status" value="1"/>
</dbReference>